<evidence type="ECO:0000313" key="3">
    <source>
        <dbReference type="Proteomes" id="UP001362999"/>
    </source>
</evidence>
<dbReference type="Proteomes" id="UP001362999">
    <property type="component" value="Unassembled WGS sequence"/>
</dbReference>
<dbReference type="EMBL" id="JAWWNJ010000046">
    <property type="protein sequence ID" value="KAK7018505.1"/>
    <property type="molecule type" value="Genomic_DNA"/>
</dbReference>
<gene>
    <name evidence="2" type="ORF">R3P38DRAFT_2983097</name>
</gene>
<feature type="compositionally biased region" description="Low complexity" evidence="1">
    <location>
        <begin position="95"/>
        <end position="106"/>
    </location>
</feature>
<proteinExistence type="predicted"/>
<name>A0AAW0AY81_9AGAR</name>
<comment type="caution">
    <text evidence="2">The sequence shown here is derived from an EMBL/GenBank/DDBJ whole genome shotgun (WGS) entry which is preliminary data.</text>
</comment>
<protein>
    <submittedName>
        <fullName evidence="2">Uncharacterized protein</fullName>
    </submittedName>
</protein>
<feature type="region of interest" description="Disordered" evidence="1">
    <location>
        <begin position="1"/>
        <end position="39"/>
    </location>
</feature>
<feature type="compositionally biased region" description="Low complexity" evidence="1">
    <location>
        <begin position="19"/>
        <end position="36"/>
    </location>
</feature>
<organism evidence="2 3">
    <name type="scientific">Favolaschia claudopus</name>
    <dbReference type="NCBI Taxonomy" id="2862362"/>
    <lineage>
        <taxon>Eukaryota</taxon>
        <taxon>Fungi</taxon>
        <taxon>Dikarya</taxon>
        <taxon>Basidiomycota</taxon>
        <taxon>Agaricomycotina</taxon>
        <taxon>Agaricomycetes</taxon>
        <taxon>Agaricomycetidae</taxon>
        <taxon>Agaricales</taxon>
        <taxon>Marasmiineae</taxon>
        <taxon>Mycenaceae</taxon>
        <taxon>Favolaschia</taxon>
    </lineage>
</organism>
<keyword evidence="3" id="KW-1185">Reference proteome</keyword>
<feature type="region of interest" description="Disordered" evidence="1">
    <location>
        <begin position="76"/>
        <end position="142"/>
    </location>
</feature>
<accession>A0AAW0AY81</accession>
<evidence type="ECO:0000313" key="2">
    <source>
        <dbReference type="EMBL" id="KAK7018505.1"/>
    </source>
</evidence>
<reference evidence="2 3" key="1">
    <citation type="journal article" date="2024" name="J Genomics">
        <title>Draft genome sequencing and assembly of Favolaschia claudopus CIRM-BRFM 2984 isolated from oak limbs.</title>
        <authorList>
            <person name="Navarro D."/>
            <person name="Drula E."/>
            <person name="Chaduli D."/>
            <person name="Cazenave R."/>
            <person name="Ahrendt S."/>
            <person name="Wang J."/>
            <person name="Lipzen A."/>
            <person name="Daum C."/>
            <person name="Barry K."/>
            <person name="Grigoriev I.V."/>
            <person name="Favel A."/>
            <person name="Rosso M.N."/>
            <person name="Martin F."/>
        </authorList>
    </citation>
    <scope>NUCLEOTIDE SEQUENCE [LARGE SCALE GENOMIC DNA]</scope>
    <source>
        <strain evidence="2 3">CIRM-BRFM 2984</strain>
    </source>
</reference>
<sequence length="167" mass="17819">MTATPLLRETRPLKRRRLSPASSTPSTAPQAALTAPKTPPGVCASCHRAATTNPILFCPRCNASTCTVCSRTCTARAPLSSKPQSPLRRPALAVNAANTNTNTNNNSPAEIPAPVKRKKSLWEEDEGERQGQDGQEFGSGTGCSRTVCRACCFESPEETTTCYDCCT</sequence>
<evidence type="ECO:0000256" key="1">
    <source>
        <dbReference type="SAM" id="MobiDB-lite"/>
    </source>
</evidence>
<dbReference type="AlphaFoldDB" id="A0AAW0AY81"/>